<evidence type="ECO:0008006" key="3">
    <source>
        <dbReference type="Google" id="ProtNLM"/>
    </source>
</evidence>
<dbReference type="OrthoDB" id="1441376at2"/>
<comment type="caution">
    <text evidence="1">The sequence shown here is derived from an EMBL/GenBank/DDBJ whole genome shotgun (WGS) entry which is preliminary data.</text>
</comment>
<dbReference type="AlphaFoldDB" id="A0A5C7GLY5"/>
<keyword evidence="2" id="KW-1185">Reference proteome</keyword>
<dbReference type="PROSITE" id="PS51257">
    <property type="entry name" value="PROKAR_LIPOPROTEIN"/>
    <property type="match status" value="1"/>
</dbReference>
<dbReference type="EMBL" id="VRKQ01000008">
    <property type="protein sequence ID" value="TXG39067.1"/>
    <property type="molecule type" value="Genomic_DNA"/>
</dbReference>
<accession>A0A5C7GLY5</accession>
<name>A0A5C7GLY5_9FLAO</name>
<proteinExistence type="predicted"/>
<reference evidence="1 2" key="1">
    <citation type="submission" date="2019-08" db="EMBL/GenBank/DDBJ databases">
        <title>Seonamhaeicola sediminis sp. nov., isolated from marine sediment.</title>
        <authorList>
            <person name="Cao W.R."/>
        </authorList>
    </citation>
    <scope>NUCLEOTIDE SEQUENCE [LARGE SCALE GENOMIC DNA]</scope>
    <source>
        <strain evidence="1 2">1505</strain>
    </source>
</reference>
<dbReference type="Proteomes" id="UP000321080">
    <property type="component" value="Unassembled WGS sequence"/>
</dbReference>
<dbReference type="RefSeq" id="WP_147766546.1">
    <property type="nucleotide sequence ID" value="NZ_VRKQ01000008.1"/>
</dbReference>
<organism evidence="1 2">
    <name type="scientific">Seonamhaeicola maritimus</name>
    <dbReference type="NCBI Taxonomy" id="2591822"/>
    <lineage>
        <taxon>Bacteria</taxon>
        <taxon>Pseudomonadati</taxon>
        <taxon>Bacteroidota</taxon>
        <taxon>Flavobacteriia</taxon>
        <taxon>Flavobacteriales</taxon>
        <taxon>Flavobacteriaceae</taxon>
    </lineage>
</organism>
<sequence>MRNSVLLLTVFLFIAFSCNNTKEKTDITSVNSNEESSLSLKGTWERTSFYNYNDGVVTDTFKSNEANRHIKVFTNKNVMWCRNISADSSEWFGYGSYKVTDTLLTETLEYGSIKMSQFIAKNPEFVFKYNLEKDKFSQIQIDEEGHPVFAENYVRLE</sequence>
<evidence type="ECO:0000313" key="2">
    <source>
        <dbReference type="Proteomes" id="UP000321080"/>
    </source>
</evidence>
<evidence type="ECO:0000313" key="1">
    <source>
        <dbReference type="EMBL" id="TXG39067.1"/>
    </source>
</evidence>
<gene>
    <name evidence="1" type="ORF">FUA22_04085</name>
</gene>
<protein>
    <recommendedName>
        <fullName evidence="3">Lipocalin-like domain-containing protein</fullName>
    </recommendedName>
</protein>